<organism evidence="1">
    <name type="scientific">Dulem virus 180</name>
    <dbReference type="NCBI Taxonomy" id="3145657"/>
    <lineage>
        <taxon>Viruses</taxon>
        <taxon>Monodnaviria</taxon>
        <taxon>Sangervirae</taxon>
        <taxon>Phixviricota</taxon>
        <taxon>Malgrandaviricetes</taxon>
        <taxon>Petitvirales</taxon>
        <taxon>Microviridae</taxon>
        <taxon>Microvirus</taxon>
    </lineage>
</organism>
<reference evidence="1" key="1">
    <citation type="submission" date="2024-03" db="EMBL/GenBank/DDBJ databases">
        <title>Diverse circular DNA viruses in blood, oral, and fecal samples of captive lemurs.</title>
        <authorList>
            <person name="Paietta E.N."/>
            <person name="Kraberger S."/>
            <person name="Lund M.C."/>
            <person name="Custer J.M."/>
            <person name="Vargas K.M."/>
            <person name="Ehmke E.E."/>
            <person name="Yoder A.D."/>
            <person name="Varsani A."/>
        </authorList>
    </citation>
    <scope>NUCLEOTIDE SEQUENCE</scope>
    <source>
        <strain evidence="1">Duke_28FS_79</strain>
    </source>
</reference>
<name>A0AAU8B8K9_9VIRU</name>
<accession>A0AAU8B8K9</accession>
<proteinExistence type="predicted"/>
<dbReference type="EMBL" id="PP511816">
    <property type="protein sequence ID" value="XCD07830.1"/>
    <property type="molecule type" value="Genomic_DNA"/>
</dbReference>
<protein>
    <submittedName>
        <fullName evidence="1">DNA pilot protein</fullName>
    </submittedName>
</protein>
<sequence length="298" mass="33306">MALDWSGIISSGIGAIGNVITGGLSARKQYKYQSKLMDKQFGQTMNLWNLNNEYNTPVAQRARLEAANLNPDLMYGSGGVQNTSMSANAGTNGTAPDVDYGKPSEAISNAMQYSLINAQADKMNEETRLAAERAQTEAVSRELMMANARLSMSRAIGQETYNKFAADRHWLENEQLEYNNSLKKMDMQSYQYRLDLDARRVANDNMRVKNQLLQLGLNGKKLDADLSKIRAEVAEIMSRVKVNNAQQRKIIADAIETEALNHYYYKNGMIPTSNTLGWIANSVTNAYSDFVDPYNPEK</sequence>
<evidence type="ECO:0000313" key="1">
    <source>
        <dbReference type="EMBL" id="XCD07830.1"/>
    </source>
</evidence>